<dbReference type="Proteomes" id="UP001138768">
    <property type="component" value="Unassembled WGS sequence"/>
</dbReference>
<reference evidence="1 2" key="1">
    <citation type="journal article" date="2020" name="Microorganisms">
        <title>Osmotic Adaptation and Compatible Solute Biosynthesis of Phototrophic Bacteria as Revealed from Genome Analyses.</title>
        <authorList>
            <person name="Imhoff J.F."/>
            <person name="Rahn T."/>
            <person name="Kunzel S."/>
            <person name="Keller A."/>
            <person name="Neulinger S.C."/>
        </authorList>
    </citation>
    <scope>NUCLEOTIDE SEQUENCE [LARGE SCALE GENOMIC DNA]</scope>
    <source>
        <strain evidence="1 2">DSM 25653</strain>
    </source>
</reference>
<proteinExistence type="predicted"/>
<name>A0A9X1B3Z8_9GAMM</name>
<evidence type="ECO:0000313" key="2">
    <source>
        <dbReference type="Proteomes" id="UP001138768"/>
    </source>
</evidence>
<comment type="caution">
    <text evidence="1">The sequence shown here is derived from an EMBL/GenBank/DDBJ whole genome shotgun (WGS) entry which is preliminary data.</text>
</comment>
<keyword evidence="2" id="KW-1185">Reference proteome</keyword>
<sequence>MIIQNELVLPAAALVFSPPGACIGEVAPADLLPLMKMLKQPEDGFGKELLSWSEVASGLSGLAVAMTAAESVGRGASSRAQSRISVEDVS</sequence>
<dbReference type="EMBL" id="NRRY01000008">
    <property type="protein sequence ID" value="MBK1618196.1"/>
    <property type="molecule type" value="Genomic_DNA"/>
</dbReference>
<organism evidence="1 2">
    <name type="scientific">Lamprobacter modestohalophilus</name>
    <dbReference type="NCBI Taxonomy" id="1064514"/>
    <lineage>
        <taxon>Bacteria</taxon>
        <taxon>Pseudomonadati</taxon>
        <taxon>Pseudomonadota</taxon>
        <taxon>Gammaproteobacteria</taxon>
        <taxon>Chromatiales</taxon>
        <taxon>Chromatiaceae</taxon>
        <taxon>Lamprobacter</taxon>
    </lineage>
</organism>
<gene>
    <name evidence="1" type="ORF">CKO42_07010</name>
</gene>
<accession>A0A9X1B3Z8</accession>
<dbReference type="AlphaFoldDB" id="A0A9X1B3Z8"/>
<protein>
    <submittedName>
        <fullName evidence="1">Uncharacterized protein</fullName>
    </submittedName>
</protein>
<evidence type="ECO:0000313" key="1">
    <source>
        <dbReference type="EMBL" id="MBK1618196.1"/>
    </source>
</evidence>